<dbReference type="GO" id="GO:0007264">
    <property type="term" value="P:small GTPase-mediated signal transduction"/>
    <property type="evidence" value="ECO:0007669"/>
    <property type="project" value="InterPro"/>
</dbReference>
<dbReference type="GO" id="GO:0005085">
    <property type="term" value="F:guanyl-nucleotide exchange factor activity"/>
    <property type="evidence" value="ECO:0007669"/>
    <property type="project" value="UniProtKB-KW"/>
</dbReference>
<dbReference type="EMBL" id="QBIY01012613">
    <property type="protein sequence ID" value="RXN21368.1"/>
    <property type="molecule type" value="Genomic_DNA"/>
</dbReference>
<evidence type="ECO:0000259" key="5">
    <source>
        <dbReference type="PROSITE" id="PS50001"/>
    </source>
</evidence>
<gene>
    <name evidence="7" type="ORF">ROHU_024289</name>
</gene>
<dbReference type="SMART" id="SM00252">
    <property type="entry name" value="SH2"/>
    <property type="match status" value="1"/>
</dbReference>
<sequence>MTERCSLWSALSAAACCFYRGSFMQVQFSKEKYLLESPPEKLRKELEEELKLSSSDMRSHGWYHGHIPREASETLVLRSGDFLVRDSLSTVGDYVLTCRWQQEVIHCRISKVLVKSGQTKIQYMLEHESFDSVPTLVRHHAGTGRPVCPRTGAQLLCPVNRTLPLRYLEATFALAGGRPGSAHSPSTQRGAHIKRRSVTMTDGLTTEKIIPHSPSTVHHKDAMRNCAMSMDQIQEYRCPLSPVGETPLSPAYSSISRHRHGSGGRVLAVIPPSPVMRRSSDPHLSPSSSNNNLPCSDAPPSSHSTPAHGYPSEISEQGGSYCELRPGQAPIPPCKSYVERLKVEEGQSPGSGAPDGMETFMLPLVETSSSFKPGKYQSTLLPAENKPLEMSVLKRVKELLAEVDPKTAAKHITKADCTVARILGVTKEMQRMMGVSSGLELLTLPHGHQLRLDLLERFYTMSIMMAVDLLGCTGSTEERAALLHKTIQLAAELKSNMGNMYGFAAVMRALELPQISRLEQTWITLRQRHTEGAILYEKKLKPFLKAMNDGKETCILSNTSFPHVVPVLSLLERGVAAGEALESWESVESGVDVVMSHLEAARTIAHHGGLYRTNAESKLQDFQERKEVLEIFCTEFQMRLLWGSRGSEGSQAERYEKFDKVLTALSHKLESPVRHRDMKQLLAWIRGNMLKERPELFMQGDTVAATDHNIDNTTEILREWLTVMQTQYHYVEWRPLDKPTSYVGELGPKHWTNGRYEYVMKLKQAALNFAKKRWADYILYSDTDNILTNPDTLHLLMAENKSVIAPMLDSQSAYSNYWCGITPQGYYRRTAEYFPTKQRQRLGCYPMPMVHSTILLDLRKAGTKKVSFHPPHKDYSWPFDDIIVFAFSCRISEVQMYLCNKVRYGYLNVPAKPHQTVEDDRINFIHLYLESLIHGPPMYLSRHVHVPPKQSDLMGFDEIYLINLRRRQDRRDRMLWSLYELEIDAKVVDAIDGAALNSSEVKILGVDLLPGYYDPFSGRTLTKGEVGCFLSHYYIWKEMVDMQLDKALIFEDDVRFQANFKRRLMRLMEEVEQVELDWDIIYLGRKKVNLEEEVAVENVRNLVYADYSYWTLSYAISLQGAQKLLNAEPISKMLPVDEFLPIMYDKHPNEDYKSHFPNRNLMAYSTHPLLVQPCHYAGDPEWVSDTETSTLWDDDNVRTDWRGSHKTLKGYQPPAGLQSATYKDEL</sequence>
<keyword evidence="2" id="KW-0344">Guanine-nucleotide releasing factor</keyword>
<feature type="domain" description="Ras-GEF" evidence="6">
    <location>
        <begin position="404"/>
        <end position="672"/>
    </location>
</feature>
<dbReference type="InterPro" id="IPR036964">
    <property type="entry name" value="RASGEF_cat_dom_sf"/>
</dbReference>
<dbReference type="FunFam" id="1.10.840.10:FF:000007">
    <property type="entry name" value="SH2 domain containing 3C (Predicted)"/>
    <property type="match status" value="1"/>
</dbReference>
<dbReference type="PANTHER" id="PTHR14247:SF6">
    <property type="entry name" value="SH2 DOMAIN-CONTAINING PROTEIN 3C"/>
    <property type="match status" value="1"/>
</dbReference>
<dbReference type="PROSITE" id="PS50001">
    <property type="entry name" value="SH2"/>
    <property type="match status" value="1"/>
</dbReference>
<evidence type="ECO:0000259" key="6">
    <source>
        <dbReference type="PROSITE" id="PS50009"/>
    </source>
</evidence>
<dbReference type="Pfam" id="PF00617">
    <property type="entry name" value="RasGEF"/>
    <property type="match status" value="1"/>
</dbReference>
<dbReference type="CDD" id="cd06532">
    <property type="entry name" value="Glyco_transf_25"/>
    <property type="match status" value="1"/>
</dbReference>
<dbReference type="PROSITE" id="PS51257">
    <property type="entry name" value="PROKAR_LIPOPROTEIN"/>
    <property type="match status" value="1"/>
</dbReference>
<dbReference type="InterPro" id="IPR000980">
    <property type="entry name" value="SH2"/>
</dbReference>
<dbReference type="InterPro" id="IPR036860">
    <property type="entry name" value="SH2_dom_sf"/>
</dbReference>
<accession>A0A498MJ50</accession>
<evidence type="ECO:0000256" key="2">
    <source>
        <dbReference type="PROSITE-ProRule" id="PRU00168"/>
    </source>
</evidence>
<dbReference type="AlphaFoldDB" id="A0A498MJ50"/>
<dbReference type="Proteomes" id="UP000290572">
    <property type="component" value="Unassembled WGS sequence"/>
</dbReference>
<evidence type="ECO:0000313" key="7">
    <source>
        <dbReference type="EMBL" id="RXN21368.1"/>
    </source>
</evidence>
<name>A0A498MJ50_LABRO</name>
<keyword evidence="1 3" id="KW-0727">SH2 domain</keyword>
<dbReference type="Gene3D" id="3.30.505.10">
    <property type="entry name" value="SH2 domain"/>
    <property type="match status" value="1"/>
</dbReference>
<protein>
    <submittedName>
        <fullName evidence="7">SH2 domain-containing 3C-like protein</fullName>
    </submittedName>
</protein>
<evidence type="ECO:0000256" key="1">
    <source>
        <dbReference type="ARBA" id="ARBA00022999"/>
    </source>
</evidence>
<dbReference type="SUPFAM" id="SSF55550">
    <property type="entry name" value="SH2 domain"/>
    <property type="match status" value="1"/>
</dbReference>
<dbReference type="InterPro" id="IPR023578">
    <property type="entry name" value="Ras_GEF_dom_sf"/>
</dbReference>
<proteinExistence type="predicted"/>
<dbReference type="FunFam" id="3.30.505.10:FF:000013">
    <property type="entry name" value="SH2 domain-containing protein 3C isoform X1"/>
    <property type="match status" value="1"/>
</dbReference>
<dbReference type="PANTHER" id="PTHR14247">
    <property type="entry name" value="BREAST CANCER ANTI-ESTROGEN RESISTANCE PROTEIN 3 HOMOLOG-LIKE PROTEIN"/>
    <property type="match status" value="1"/>
</dbReference>
<dbReference type="CDD" id="cd10337">
    <property type="entry name" value="SH2_BCAR3"/>
    <property type="match status" value="1"/>
</dbReference>
<dbReference type="InterPro" id="IPR044102">
    <property type="entry name" value="SH2_SHEP1/BCAR3/NSP1"/>
</dbReference>
<dbReference type="Pfam" id="PF00017">
    <property type="entry name" value="SH2"/>
    <property type="match status" value="1"/>
</dbReference>
<feature type="region of interest" description="Disordered" evidence="4">
    <location>
        <begin position="249"/>
        <end position="325"/>
    </location>
</feature>
<evidence type="ECO:0000313" key="8">
    <source>
        <dbReference type="Proteomes" id="UP000290572"/>
    </source>
</evidence>
<dbReference type="SUPFAM" id="SSF48366">
    <property type="entry name" value="Ras GEF"/>
    <property type="match status" value="1"/>
</dbReference>
<dbReference type="InterPro" id="IPR002654">
    <property type="entry name" value="Glyco_trans_25"/>
</dbReference>
<evidence type="ECO:0000256" key="4">
    <source>
        <dbReference type="SAM" id="MobiDB-lite"/>
    </source>
</evidence>
<evidence type="ECO:0000256" key="3">
    <source>
        <dbReference type="PROSITE-ProRule" id="PRU00191"/>
    </source>
</evidence>
<organism evidence="7 8">
    <name type="scientific">Labeo rohita</name>
    <name type="common">Indian major carp</name>
    <name type="synonym">Cyprinus rohita</name>
    <dbReference type="NCBI Taxonomy" id="84645"/>
    <lineage>
        <taxon>Eukaryota</taxon>
        <taxon>Metazoa</taxon>
        <taxon>Chordata</taxon>
        <taxon>Craniata</taxon>
        <taxon>Vertebrata</taxon>
        <taxon>Euteleostomi</taxon>
        <taxon>Actinopterygii</taxon>
        <taxon>Neopterygii</taxon>
        <taxon>Teleostei</taxon>
        <taxon>Ostariophysi</taxon>
        <taxon>Cypriniformes</taxon>
        <taxon>Cyprinidae</taxon>
        <taxon>Labeoninae</taxon>
        <taxon>Labeonini</taxon>
        <taxon>Labeo</taxon>
    </lineage>
</organism>
<reference evidence="7 8" key="1">
    <citation type="submission" date="2018-03" db="EMBL/GenBank/DDBJ databases">
        <title>Draft genome sequence of Rohu Carp (Labeo rohita).</title>
        <authorList>
            <person name="Das P."/>
            <person name="Kushwaha B."/>
            <person name="Joshi C.G."/>
            <person name="Kumar D."/>
            <person name="Nagpure N.S."/>
            <person name="Sahoo L."/>
            <person name="Das S.P."/>
            <person name="Bit A."/>
            <person name="Patnaik S."/>
            <person name="Meher P.K."/>
            <person name="Jayasankar P."/>
            <person name="Koringa P.G."/>
            <person name="Patel N.V."/>
            <person name="Hinsu A.T."/>
            <person name="Kumar R."/>
            <person name="Pandey M."/>
            <person name="Agarwal S."/>
            <person name="Srivastava S."/>
            <person name="Singh M."/>
            <person name="Iquebal M.A."/>
            <person name="Jaiswal S."/>
            <person name="Angadi U.B."/>
            <person name="Kumar N."/>
            <person name="Raza M."/>
            <person name="Shah T.M."/>
            <person name="Rai A."/>
            <person name="Jena J.K."/>
        </authorList>
    </citation>
    <scope>NUCLEOTIDE SEQUENCE [LARGE SCALE GENOMIC DNA]</scope>
    <source>
        <strain evidence="7">DASCIFA01</strain>
        <tissue evidence="7">Testis</tissue>
    </source>
</reference>
<comment type="caution">
    <text evidence="7">The sequence shown here is derived from an EMBL/GenBank/DDBJ whole genome shotgun (WGS) entry which is preliminary data.</text>
</comment>
<dbReference type="STRING" id="84645.A0A498MJ50"/>
<dbReference type="Pfam" id="PF01755">
    <property type="entry name" value="Glyco_transf_25"/>
    <property type="match status" value="1"/>
</dbReference>
<keyword evidence="8" id="KW-1185">Reference proteome</keyword>
<dbReference type="SMART" id="SM00147">
    <property type="entry name" value="RasGEF"/>
    <property type="match status" value="1"/>
</dbReference>
<dbReference type="InterPro" id="IPR001895">
    <property type="entry name" value="RASGEF_cat_dom"/>
</dbReference>
<dbReference type="InterPro" id="IPR051853">
    <property type="entry name" value="SH2-Ras-GEF_adapter"/>
</dbReference>
<dbReference type="GO" id="GO:0001784">
    <property type="term" value="F:phosphotyrosine residue binding"/>
    <property type="evidence" value="ECO:0007669"/>
    <property type="project" value="InterPro"/>
</dbReference>
<feature type="domain" description="SH2" evidence="5">
    <location>
        <begin position="62"/>
        <end position="159"/>
    </location>
</feature>
<feature type="compositionally biased region" description="Low complexity" evidence="4">
    <location>
        <begin position="282"/>
        <end position="296"/>
    </location>
</feature>
<dbReference type="Gene3D" id="1.10.840.10">
    <property type="entry name" value="Ras guanine-nucleotide exchange factors catalytic domain"/>
    <property type="match status" value="1"/>
</dbReference>
<dbReference type="PROSITE" id="PS50009">
    <property type="entry name" value="RASGEF_CAT"/>
    <property type="match status" value="1"/>
</dbReference>